<sequence length="267" mass="29452">MLLDVISDLLAVDARVSHRHAFGREGRRGSYFGVQAGLEQTVFSPIASQCKPNADCNFDCVRGPAKGYVEALENRLKETERVLWRVLSTSNSTLDTLAEAFSTELSRQIPRSLAISTLETTEEKRSAIAYWEQFPLQGPDEVLAWKQDLDSPALVAIPDSHTFGDGAAYRPSRHTSIELTSIEGDFSSGLSQMQAEQAGEPTSFRNDTALQPAAGPPRVKRRAAVLREESATIDYAMQHVPPKPSKPNHGTATKFGLSQEFQDTFLW</sequence>
<protein>
    <submittedName>
        <fullName evidence="1">Uncharacterized protein</fullName>
    </submittedName>
</protein>
<dbReference type="RefSeq" id="XP_013314268.1">
    <property type="nucleotide sequence ID" value="XM_013458814.1"/>
</dbReference>
<dbReference type="Proteomes" id="UP000054342">
    <property type="component" value="Unassembled WGS sequence"/>
</dbReference>
<reference evidence="1 2" key="1">
    <citation type="submission" date="2015-01" db="EMBL/GenBank/DDBJ databases">
        <title>The Genome Sequence of Exophiala xenobiotica CBS118157.</title>
        <authorList>
            <consortium name="The Broad Institute Genomics Platform"/>
            <person name="Cuomo C."/>
            <person name="de Hoog S."/>
            <person name="Gorbushina A."/>
            <person name="Stielow B."/>
            <person name="Teixiera M."/>
            <person name="Abouelleil A."/>
            <person name="Chapman S.B."/>
            <person name="Priest M."/>
            <person name="Young S.K."/>
            <person name="Wortman J."/>
            <person name="Nusbaum C."/>
            <person name="Birren B."/>
        </authorList>
    </citation>
    <scope>NUCLEOTIDE SEQUENCE [LARGE SCALE GENOMIC DNA]</scope>
    <source>
        <strain evidence="1 2">CBS 118157</strain>
    </source>
</reference>
<proteinExistence type="predicted"/>
<dbReference type="OrthoDB" id="3266505at2759"/>
<dbReference type="GeneID" id="25331138"/>
<keyword evidence="2" id="KW-1185">Reference proteome</keyword>
<gene>
    <name evidence="1" type="ORF">PV05_09230</name>
</gene>
<name>A0A0D2F126_9EURO</name>
<organism evidence="1 2">
    <name type="scientific">Exophiala xenobiotica</name>
    <dbReference type="NCBI Taxonomy" id="348802"/>
    <lineage>
        <taxon>Eukaryota</taxon>
        <taxon>Fungi</taxon>
        <taxon>Dikarya</taxon>
        <taxon>Ascomycota</taxon>
        <taxon>Pezizomycotina</taxon>
        <taxon>Eurotiomycetes</taxon>
        <taxon>Chaetothyriomycetidae</taxon>
        <taxon>Chaetothyriales</taxon>
        <taxon>Herpotrichiellaceae</taxon>
        <taxon>Exophiala</taxon>
    </lineage>
</organism>
<dbReference type="HOGENOM" id="CLU_071883_1_0_1"/>
<dbReference type="AlphaFoldDB" id="A0A0D2F126"/>
<accession>A0A0D2F126</accession>
<evidence type="ECO:0000313" key="2">
    <source>
        <dbReference type="Proteomes" id="UP000054342"/>
    </source>
</evidence>
<evidence type="ECO:0000313" key="1">
    <source>
        <dbReference type="EMBL" id="KIW53684.1"/>
    </source>
</evidence>
<dbReference type="EMBL" id="KN847321">
    <property type="protein sequence ID" value="KIW53684.1"/>
    <property type="molecule type" value="Genomic_DNA"/>
</dbReference>